<dbReference type="InterPro" id="IPR029016">
    <property type="entry name" value="GAF-like_dom_sf"/>
</dbReference>
<dbReference type="PANTHER" id="PTHR32071">
    <property type="entry name" value="TRANSCRIPTIONAL REGULATORY PROTEIN"/>
    <property type="match status" value="1"/>
</dbReference>
<dbReference type="InterPro" id="IPR002078">
    <property type="entry name" value="Sigma_54_int"/>
</dbReference>
<dbReference type="AlphaFoldDB" id="F4GKQ8"/>
<dbReference type="InterPro" id="IPR027417">
    <property type="entry name" value="P-loop_NTPase"/>
</dbReference>
<dbReference type="Proteomes" id="UP000007939">
    <property type="component" value="Chromosome"/>
</dbReference>
<gene>
    <name evidence="7" type="ordered locus">Spico_0233</name>
</gene>
<dbReference type="Pfam" id="PF25601">
    <property type="entry name" value="AAA_lid_14"/>
    <property type="match status" value="1"/>
</dbReference>
<dbReference type="RefSeq" id="WP_013738863.1">
    <property type="nucleotide sequence ID" value="NC_015436.1"/>
</dbReference>
<reference evidence="8" key="1">
    <citation type="submission" date="2011-04" db="EMBL/GenBank/DDBJ databases">
        <title>The complete genome of Spirochaeta coccoides DSM 17374.</title>
        <authorList>
            <person name="Lucas S."/>
            <person name="Copeland A."/>
            <person name="Lapidus A."/>
            <person name="Bruce D."/>
            <person name="Goodwin L."/>
            <person name="Pitluck S."/>
            <person name="Peters L."/>
            <person name="Kyrpides N."/>
            <person name="Mavromatis K."/>
            <person name="Pagani I."/>
            <person name="Ivanova N."/>
            <person name="Ovchinnikova G."/>
            <person name="Lu M."/>
            <person name="Detter J.C."/>
            <person name="Tapia R."/>
            <person name="Han C."/>
            <person name="Land M."/>
            <person name="Hauser L."/>
            <person name="Markowitz V."/>
            <person name="Cheng J.-F."/>
            <person name="Hugenholtz P."/>
            <person name="Woyke T."/>
            <person name="Wu D."/>
            <person name="Spring S."/>
            <person name="Schroeder M."/>
            <person name="Brambilla E."/>
            <person name="Klenk H.-P."/>
            <person name="Eisen J.A."/>
        </authorList>
    </citation>
    <scope>NUCLEOTIDE SEQUENCE [LARGE SCALE GENOMIC DNA]</scope>
    <source>
        <strain evidence="8">ATCC BAA-1237 / DSM 17374 / SPN1</strain>
    </source>
</reference>
<dbReference type="GO" id="GO:0005524">
    <property type="term" value="F:ATP binding"/>
    <property type="evidence" value="ECO:0007669"/>
    <property type="project" value="UniProtKB-KW"/>
</dbReference>
<keyword evidence="4" id="KW-0238">DNA-binding</keyword>
<evidence type="ECO:0000313" key="8">
    <source>
        <dbReference type="Proteomes" id="UP000007939"/>
    </source>
</evidence>
<dbReference type="EMBL" id="CP002659">
    <property type="protein sequence ID" value="AEC01467.1"/>
    <property type="molecule type" value="Genomic_DNA"/>
</dbReference>
<accession>F4GKQ8</accession>
<evidence type="ECO:0000313" key="7">
    <source>
        <dbReference type="EMBL" id="AEC01467.1"/>
    </source>
</evidence>
<feature type="domain" description="Sigma-54 factor interaction" evidence="6">
    <location>
        <begin position="190"/>
        <end position="419"/>
    </location>
</feature>
<dbReference type="FunFam" id="3.40.50.300:FF:000006">
    <property type="entry name" value="DNA-binding transcriptional regulator NtrC"/>
    <property type="match status" value="1"/>
</dbReference>
<keyword evidence="5" id="KW-0804">Transcription</keyword>
<dbReference type="CDD" id="cd00009">
    <property type="entry name" value="AAA"/>
    <property type="match status" value="1"/>
</dbReference>
<reference evidence="7 8" key="2">
    <citation type="journal article" date="2012" name="Stand. Genomic Sci.">
        <title>Complete genome sequence of the termite hindgut bacterium Spirochaeta coccoides type strain (SPN1(T)), reclassification in the genus Sphaerochaeta as Sphaerochaeta coccoides comb. nov. and emendations of the family Spirochaetaceae and the genus Sphaerochaeta.</title>
        <authorList>
            <person name="Abt B."/>
            <person name="Han C."/>
            <person name="Scheuner C."/>
            <person name="Lu M."/>
            <person name="Lapidus A."/>
            <person name="Nolan M."/>
            <person name="Lucas S."/>
            <person name="Hammon N."/>
            <person name="Deshpande S."/>
            <person name="Cheng J.F."/>
            <person name="Tapia R."/>
            <person name="Goodwin L.A."/>
            <person name="Pitluck S."/>
            <person name="Liolios K."/>
            <person name="Pagani I."/>
            <person name="Ivanova N."/>
            <person name="Mavromatis K."/>
            <person name="Mikhailova N."/>
            <person name="Huntemann M."/>
            <person name="Pati A."/>
            <person name="Chen A."/>
            <person name="Palaniappan K."/>
            <person name="Land M."/>
            <person name="Hauser L."/>
            <person name="Brambilla E.M."/>
            <person name="Rohde M."/>
            <person name="Spring S."/>
            <person name="Gronow S."/>
            <person name="Goker M."/>
            <person name="Woyke T."/>
            <person name="Bristow J."/>
            <person name="Eisen J.A."/>
            <person name="Markowitz V."/>
            <person name="Hugenholtz P."/>
            <person name="Kyrpides N.C."/>
            <person name="Klenk H.P."/>
            <person name="Detter J.C."/>
        </authorList>
    </citation>
    <scope>NUCLEOTIDE SEQUENCE [LARGE SCALE GENOMIC DNA]</scope>
    <source>
        <strain evidence="8">ATCC BAA-1237 / DSM 17374 / SPN1</strain>
    </source>
</reference>
<dbReference type="GO" id="GO:0003677">
    <property type="term" value="F:DNA binding"/>
    <property type="evidence" value="ECO:0007669"/>
    <property type="project" value="UniProtKB-KW"/>
</dbReference>
<dbReference type="GO" id="GO:0006355">
    <property type="term" value="P:regulation of DNA-templated transcription"/>
    <property type="evidence" value="ECO:0007669"/>
    <property type="project" value="InterPro"/>
</dbReference>
<dbReference type="InterPro" id="IPR003593">
    <property type="entry name" value="AAA+_ATPase"/>
</dbReference>
<dbReference type="PROSITE" id="PS00676">
    <property type="entry name" value="SIGMA54_INTERACT_2"/>
    <property type="match status" value="1"/>
</dbReference>
<dbReference type="KEGG" id="scc:Spico_0233"/>
<dbReference type="SMART" id="SM00382">
    <property type="entry name" value="AAA"/>
    <property type="match status" value="1"/>
</dbReference>
<dbReference type="PANTHER" id="PTHR32071:SF117">
    <property type="entry name" value="PTS-DEPENDENT DIHYDROXYACETONE KINASE OPERON REGULATORY PROTEIN-RELATED"/>
    <property type="match status" value="1"/>
</dbReference>
<dbReference type="SUPFAM" id="SSF55781">
    <property type="entry name" value="GAF domain-like"/>
    <property type="match status" value="1"/>
</dbReference>
<sequence length="500" mass="54676">MDNLPTNMMGDMMGVVSLAPEKTMRIVLDALHELVDYELAVVMSYDGADTLRVHSAVGPLATHRLDGFSLSLDKRPDLKELLHLGVPHLFDEEKEHVDTYEALLDLPDEHSCMVAPLELDGQTVGMMTLDNRRCGAFSSDIIGFIHVISRLIAVALTQSENARFLRESNARLLAERNRLLEKDADAFAHFIGSSVKWEAVKEHIKLVAATDSSVLLLGETGTGKEEAARAIHKLSAYAGGPFVAVNCSALPASLAESELFGHEKGAFTGAQAMRKGRFELADGGTLFLDEIGELPMELQPKLLRALQEGCFERVGGEHTVRVNVRIIAATHVDLAAAVSKGNFREDLYYRISVFPITLPALRERGNDVIILAEYFASQMRHRSGWGGLYFTHDALHALLARPWKGNVRELRNTMERAAILARGGELTAEMITGSGVSSPPVLNFPSGGEGFMSLMDMERNYISHVLSLCAGRVYGEKGAAVKLGLKPSTLQSRMKKLGLT</sequence>
<dbReference type="Pfam" id="PF13185">
    <property type="entry name" value="GAF_2"/>
    <property type="match status" value="1"/>
</dbReference>
<keyword evidence="2" id="KW-0067">ATP-binding</keyword>
<evidence type="ECO:0000256" key="1">
    <source>
        <dbReference type="ARBA" id="ARBA00022741"/>
    </source>
</evidence>
<evidence type="ECO:0000256" key="5">
    <source>
        <dbReference type="ARBA" id="ARBA00023163"/>
    </source>
</evidence>
<protein>
    <submittedName>
        <fullName evidence="7">Transcriptional regulator, NifA subfamily, Fis Family</fullName>
    </submittedName>
</protein>
<dbReference type="eggNOG" id="COG3604">
    <property type="taxonomic scope" value="Bacteria"/>
</dbReference>
<dbReference type="InterPro" id="IPR058031">
    <property type="entry name" value="AAA_lid_NorR"/>
</dbReference>
<dbReference type="STRING" id="760011.Spico_0233"/>
<proteinExistence type="predicted"/>
<evidence type="ECO:0000256" key="2">
    <source>
        <dbReference type="ARBA" id="ARBA00022840"/>
    </source>
</evidence>
<keyword evidence="3" id="KW-0805">Transcription regulation</keyword>
<keyword evidence="1" id="KW-0547">Nucleotide-binding</keyword>
<dbReference type="Gene3D" id="3.30.450.40">
    <property type="match status" value="1"/>
</dbReference>
<evidence type="ECO:0000256" key="4">
    <source>
        <dbReference type="ARBA" id="ARBA00023125"/>
    </source>
</evidence>
<dbReference type="InterPro" id="IPR025943">
    <property type="entry name" value="Sigma_54_int_dom_ATP-bd_2"/>
</dbReference>
<dbReference type="Gene3D" id="1.10.8.60">
    <property type="match status" value="1"/>
</dbReference>
<evidence type="ECO:0000259" key="6">
    <source>
        <dbReference type="PROSITE" id="PS50045"/>
    </source>
</evidence>
<keyword evidence="8" id="KW-1185">Reference proteome</keyword>
<name>F4GKQ8_PARC1</name>
<evidence type="ECO:0000256" key="3">
    <source>
        <dbReference type="ARBA" id="ARBA00023015"/>
    </source>
</evidence>
<dbReference type="PROSITE" id="PS50045">
    <property type="entry name" value="SIGMA54_INTERACT_4"/>
    <property type="match status" value="1"/>
</dbReference>
<dbReference type="SUPFAM" id="SSF52540">
    <property type="entry name" value="P-loop containing nucleoside triphosphate hydrolases"/>
    <property type="match status" value="1"/>
</dbReference>
<dbReference type="Gene3D" id="1.10.10.60">
    <property type="entry name" value="Homeodomain-like"/>
    <property type="match status" value="1"/>
</dbReference>
<dbReference type="HOGENOM" id="CLU_000445_125_2_12"/>
<dbReference type="Gene3D" id="3.40.50.300">
    <property type="entry name" value="P-loop containing nucleotide triphosphate hydrolases"/>
    <property type="match status" value="1"/>
</dbReference>
<dbReference type="SMART" id="SM00065">
    <property type="entry name" value="GAF"/>
    <property type="match status" value="1"/>
</dbReference>
<dbReference type="Pfam" id="PF00158">
    <property type="entry name" value="Sigma54_activat"/>
    <property type="match status" value="1"/>
</dbReference>
<organism evidence="7 8">
    <name type="scientific">Parasphaerochaeta coccoides (strain ATCC BAA-1237 / DSM 17374 / SPN1)</name>
    <name type="common">Sphaerochaeta coccoides</name>
    <dbReference type="NCBI Taxonomy" id="760011"/>
    <lineage>
        <taxon>Bacteria</taxon>
        <taxon>Pseudomonadati</taxon>
        <taxon>Spirochaetota</taxon>
        <taxon>Spirochaetia</taxon>
        <taxon>Spirochaetales</taxon>
        <taxon>Sphaerochaetaceae</taxon>
        <taxon>Parasphaerochaeta</taxon>
    </lineage>
</organism>
<dbReference type="InterPro" id="IPR003018">
    <property type="entry name" value="GAF"/>
</dbReference>